<evidence type="ECO:0000313" key="2">
    <source>
        <dbReference type="Proteomes" id="UP001422759"/>
    </source>
</evidence>
<dbReference type="PANTHER" id="PTHR46082">
    <property type="entry name" value="ATP/GTP-BINDING PROTEIN-RELATED"/>
    <property type="match status" value="1"/>
</dbReference>
<sequence length="408" mass="43533">MTKWWQRRSDSRLAQQADGLHAQGKRLLAEGKAQQAEDAFREAVELRTQLLGPDAEATLQARVDGTHALLILKRLDDAEEELRDVLRRCSGSPNGSDQLLLARVHYALGLVLRAASRLQEAEVEARTVMSLRKAMPLDPLLLAAWGLQAFTLGDLGRHAEAVQKYAALGGALTEVKGDTRLRILKARSDSTPHLSYLGRYDEAESECRAIVEAAKLNGFVPLHMAACNNLVFALAGLGRFDEGELVARAAIEHAAGLADARFGNTLHLTLAKCLNGQHRYEEAARAVGQAKVGFLKTSATRNSDLAAVGIATAAGLLGLGKHAAAEKEARGARANCEPGFSATHHRTLEADQLIGLALAGQGRLLEADEALRANYAAWKANFGEDHPNTASAAAALAELAREAGSSSA</sequence>
<dbReference type="InterPro" id="IPR053137">
    <property type="entry name" value="NLR-like"/>
</dbReference>
<dbReference type="PANTHER" id="PTHR46082:SF6">
    <property type="entry name" value="AAA+ ATPASE DOMAIN-CONTAINING PROTEIN-RELATED"/>
    <property type="match status" value="1"/>
</dbReference>
<dbReference type="EMBL" id="BAAANT010000007">
    <property type="protein sequence ID" value="GAA2136758.1"/>
    <property type="molecule type" value="Genomic_DNA"/>
</dbReference>
<evidence type="ECO:0008006" key="3">
    <source>
        <dbReference type="Google" id="ProtNLM"/>
    </source>
</evidence>
<dbReference type="Pfam" id="PF13374">
    <property type="entry name" value="TPR_10"/>
    <property type="match status" value="1"/>
</dbReference>
<organism evidence="1 2">
    <name type="scientific">Kitasatospora kazusensis</name>
    <dbReference type="NCBI Taxonomy" id="407974"/>
    <lineage>
        <taxon>Bacteria</taxon>
        <taxon>Bacillati</taxon>
        <taxon>Actinomycetota</taxon>
        <taxon>Actinomycetes</taxon>
        <taxon>Kitasatosporales</taxon>
        <taxon>Streptomycetaceae</taxon>
        <taxon>Kitasatospora</taxon>
    </lineage>
</organism>
<comment type="caution">
    <text evidence="1">The sequence shown here is derived from an EMBL/GenBank/DDBJ whole genome shotgun (WGS) entry which is preliminary data.</text>
</comment>
<evidence type="ECO:0000313" key="1">
    <source>
        <dbReference type="EMBL" id="GAA2136758.1"/>
    </source>
</evidence>
<reference evidence="2" key="1">
    <citation type="journal article" date="2019" name="Int. J. Syst. Evol. Microbiol.">
        <title>The Global Catalogue of Microorganisms (GCM) 10K type strain sequencing project: providing services to taxonomists for standard genome sequencing and annotation.</title>
        <authorList>
            <consortium name="The Broad Institute Genomics Platform"/>
            <consortium name="The Broad Institute Genome Sequencing Center for Infectious Disease"/>
            <person name="Wu L."/>
            <person name="Ma J."/>
        </authorList>
    </citation>
    <scope>NUCLEOTIDE SEQUENCE [LARGE SCALE GENOMIC DNA]</scope>
    <source>
        <strain evidence="2">JCM 14560</strain>
    </source>
</reference>
<proteinExistence type="predicted"/>
<dbReference type="Gene3D" id="1.25.40.10">
    <property type="entry name" value="Tetratricopeptide repeat domain"/>
    <property type="match status" value="3"/>
</dbReference>
<protein>
    <recommendedName>
        <fullName evidence="3">Tetratricopeptide repeat protein</fullName>
    </recommendedName>
</protein>
<name>A0ABP5KSP7_9ACTN</name>
<dbReference type="SUPFAM" id="SSF48452">
    <property type="entry name" value="TPR-like"/>
    <property type="match status" value="2"/>
</dbReference>
<keyword evidence="2" id="KW-1185">Reference proteome</keyword>
<gene>
    <name evidence="1" type="ORF">GCM10009760_16480</name>
</gene>
<dbReference type="RefSeq" id="WP_344462364.1">
    <property type="nucleotide sequence ID" value="NZ_BAAANT010000007.1"/>
</dbReference>
<dbReference type="Proteomes" id="UP001422759">
    <property type="component" value="Unassembled WGS sequence"/>
</dbReference>
<dbReference type="InterPro" id="IPR011990">
    <property type="entry name" value="TPR-like_helical_dom_sf"/>
</dbReference>
<accession>A0ABP5KSP7</accession>